<feature type="domain" description="N-acetyltransferase" evidence="1">
    <location>
        <begin position="5"/>
        <end position="133"/>
    </location>
</feature>
<dbReference type="Proteomes" id="UP000054869">
    <property type="component" value="Unassembled WGS sequence"/>
</dbReference>
<dbReference type="Gene3D" id="3.40.630.90">
    <property type="match status" value="1"/>
</dbReference>
<dbReference type="Gene3D" id="3.40.630.30">
    <property type="match status" value="1"/>
</dbReference>
<dbReference type="STRING" id="45067.Llan_1282"/>
<dbReference type="PROSITE" id="PS51186">
    <property type="entry name" value="GNAT"/>
    <property type="match status" value="1"/>
</dbReference>
<dbReference type="InterPro" id="IPR041496">
    <property type="entry name" value="YitH/HolE_GNAT"/>
</dbReference>
<keyword evidence="3" id="KW-1185">Reference proteome</keyword>
<dbReference type="eggNOG" id="COG0454">
    <property type="taxonomic scope" value="Bacteria"/>
</dbReference>
<organism evidence="2 3">
    <name type="scientific">Legionella lansingensis</name>
    <dbReference type="NCBI Taxonomy" id="45067"/>
    <lineage>
        <taxon>Bacteria</taxon>
        <taxon>Pseudomonadati</taxon>
        <taxon>Pseudomonadota</taxon>
        <taxon>Gammaproteobacteria</taxon>
        <taxon>Legionellales</taxon>
        <taxon>Legionellaceae</taxon>
        <taxon>Legionella</taxon>
    </lineage>
</organism>
<dbReference type="InterPro" id="IPR052729">
    <property type="entry name" value="Acyl/Acetyltrans_Enzymes"/>
</dbReference>
<keyword evidence="2" id="KW-0808">Transferase</keyword>
<evidence type="ECO:0000259" key="1">
    <source>
        <dbReference type="PROSITE" id="PS51186"/>
    </source>
</evidence>
<dbReference type="SUPFAM" id="SSF55729">
    <property type="entry name" value="Acyl-CoA N-acyltransferases (Nat)"/>
    <property type="match status" value="1"/>
</dbReference>
<dbReference type="CDD" id="cd04301">
    <property type="entry name" value="NAT_SF"/>
    <property type="match status" value="1"/>
</dbReference>
<dbReference type="EMBL" id="LNYI01000028">
    <property type="protein sequence ID" value="KTD22019.1"/>
    <property type="molecule type" value="Genomic_DNA"/>
</dbReference>
<gene>
    <name evidence="2" type="ORF">Llan_1282</name>
</gene>
<reference evidence="2 3" key="1">
    <citation type="submission" date="2015-11" db="EMBL/GenBank/DDBJ databases">
        <title>Genomic analysis of 38 Legionella species identifies large and diverse effector repertoires.</title>
        <authorList>
            <person name="Burstein D."/>
            <person name="Amaro F."/>
            <person name="Zusman T."/>
            <person name="Lifshitz Z."/>
            <person name="Cohen O."/>
            <person name="Gilbert J.A."/>
            <person name="Pupko T."/>
            <person name="Shuman H.A."/>
            <person name="Segal G."/>
        </authorList>
    </citation>
    <scope>NUCLEOTIDE SEQUENCE [LARGE SCALE GENOMIC DNA]</scope>
    <source>
        <strain evidence="2 3">ATCC 49751</strain>
    </source>
</reference>
<accession>A0A0W0VPL9</accession>
<comment type="caution">
    <text evidence="2">The sequence shown here is derived from an EMBL/GenBank/DDBJ whole genome shotgun (WGS) entry which is preliminary data.</text>
</comment>
<dbReference type="GO" id="GO:0016747">
    <property type="term" value="F:acyltransferase activity, transferring groups other than amino-acyl groups"/>
    <property type="evidence" value="ECO:0007669"/>
    <property type="project" value="InterPro"/>
</dbReference>
<evidence type="ECO:0000313" key="3">
    <source>
        <dbReference type="Proteomes" id="UP000054869"/>
    </source>
</evidence>
<dbReference type="InterPro" id="IPR000182">
    <property type="entry name" value="GNAT_dom"/>
</dbReference>
<dbReference type="InterPro" id="IPR016181">
    <property type="entry name" value="Acyl_CoA_acyltransferase"/>
</dbReference>
<dbReference type="PATRIC" id="fig|45067.4.peg.1344"/>
<dbReference type="RefSeq" id="WP_028373170.1">
    <property type="nucleotide sequence ID" value="NZ_CAAAJD010000005.1"/>
</dbReference>
<dbReference type="AlphaFoldDB" id="A0A0W0VPL9"/>
<proteinExistence type="predicted"/>
<protein>
    <submittedName>
        <fullName evidence="2">GNAT family acetyltransferase</fullName>
    </submittedName>
</protein>
<dbReference type="PANTHER" id="PTHR47237:SF1">
    <property type="entry name" value="SLL0310 PROTEIN"/>
    <property type="match status" value="1"/>
</dbReference>
<dbReference type="OrthoDB" id="20916at2"/>
<evidence type="ECO:0000313" key="2">
    <source>
        <dbReference type="EMBL" id="KTD22019.1"/>
    </source>
</evidence>
<dbReference type="Pfam" id="PF18014">
    <property type="entry name" value="Acetyltransf_18"/>
    <property type="match status" value="1"/>
</dbReference>
<dbReference type="Pfam" id="PF00583">
    <property type="entry name" value="Acetyltransf_1"/>
    <property type="match status" value="1"/>
</dbReference>
<name>A0A0W0VPL9_9GAMM</name>
<sequence>MEKDFRVERMTQEELGCAIEWATQEGWNPGLHDLACFYQTDPKGFFAGKLNDQIIAVGSAVVYDAQFAFCGFYMVNKTYRGHGYGLALTQARLAYIGQRNAGLDGVINMLDKYARLGYRIAHYNNRYLVKNIPTLEHVDEKIIPLSAIDFNRLCTYDRLHFPAPREVFLKCWIKQPEGASLGYVSGGKLCGYGVLRACQNGFKIGPLFADNPNIAETLFLTLVHHAQGEDVFIDIPDNNPNATEVLIKRYPLKKVFQTARMYLRGQPADLPSKQIYGITSLELG</sequence>
<dbReference type="PANTHER" id="PTHR47237">
    <property type="entry name" value="SLL0310 PROTEIN"/>
    <property type="match status" value="1"/>
</dbReference>